<dbReference type="NCBIfam" id="NF008035">
    <property type="entry name" value="PRK10767.1"/>
    <property type="match status" value="1"/>
</dbReference>
<dbReference type="PROSITE" id="PS51188">
    <property type="entry name" value="ZF_CR"/>
    <property type="match status" value="1"/>
</dbReference>
<dbReference type="InterPro" id="IPR001305">
    <property type="entry name" value="HSP_DnaJ_Cys-rich_dom"/>
</dbReference>
<feature type="binding site" evidence="9">
    <location>
        <position position="191"/>
    </location>
    <ligand>
        <name>Zn(2+)</name>
        <dbReference type="ChEBI" id="CHEBI:29105"/>
        <label>2</label>
    </ligand>
</feature>
<evidence type="ECO:0000313" key="13">
    <source>
        <dbReference type="EMBL" id="MFD1719506.1"/>
    </source>
</evidence>
<reference evidence="14" key="1">
    <citation type="journal article" date="2019" name="Int. J. Syst. Evol. Microbiol.">
        <title>The Global Catalogue of Microorganisms (GCM) 10K type strain sequencing project: providing services to taxonomists for standard genome sequencing and annotation.</title>
        <authorList>
            <consortium name="The Broad Institute Genomics Platform"/>
            <consortium name="The Broad Institute Genome Sequencing Center for Infectious Disease"/>
            <person name="Wu L."/>
            <person name="Ma J."/>
        </authorList>
    </citation>
    <scope>NUCLEOTIDE SEQUENCE [LARGE SCALE GENOMIC DNA]</scope>
    <source>
        <strain evidence="14">JCM 17130</strain>
    </source>
</reference>
<comment type="subcellular location">
    <subcellularLocation>
        <location evidence="9">Cytoplasm</location>
    </subcellularLocation>
</comment>
<evidence type="ECO:0000256" key="10">
    <source>
        <dbReference type="PROSITE-ProRule" id="PRU00546"/>
    </source>
</evidence>
<feature type="zinc finger region" description="CR-type" evidence="10">
    <location>
        <begin position="132"/>
        <end position="214"/>
    </location>
</feature>
<dbReference type="PRINTS" id="PR00625">
    <property type="entry name" value="JDOMAIN"/>
</dbReference>
<evidence type="ECO:0000256" key="7">
    <source>
        <dbReference type="ARBA" id="ARBA00023016"/>
    </source>
</evidence>
<dbReference type="InterPro" id="IPR018253">
    <property type="entry name" value="DnaJ_domain_CS"/>
</dbReference>
<keyword evidence="5 9" id="KW-0863">Zinc-finger</keyword>
<dbReference type="RefSeq" id="WP_388009936.1">
    <property type="nucleotide sequence ID" value="NZ_JBHUEE010000010.1"/>
</dbReference>
<dbReference type="PROSITE" id="PS00636">
    <property type="entry name" value="DNAJ_1"/>
    <property type="match status" value="1"/>
</dbReference>
<comment type="domain">
    <text evidence="9">The J domain is necessary and sufficient to stimulate DnaK ATPase activity. Zinc center 1 plays an important role in the autonomous, DnaK-independent chaperone activity of DnaJ. Zinc center 2 is essential for interaction with DnaK and for DnaJ activity.</text>
</comment>
<comment type="subunit">
    <text evidence="9">Homodimer.</text>
</comment>
<keyword evidence="3 9" id="KW-0479">Metal-binding</keyword>
<keyword evidence="8 9" id="KW-0143">Chaperone</keyword>
<feature type="binding site" evidence="9">
    <location>
        <position position="165"/>
    </location>
    <ligand>
        <name>Zn(2+)</name>
        <dbReference type="ChEBI" id="CHEBI:29105"/>
        <label>2</label>
    </ligand>
</feature>
<comment type="caution">
    <text evidence="9">Lacks conserved residue(s) required for the propagation of feature annotation.</text>
</comment>
<evidence type="ECO:0000256" key="3">
    <source>
        <dbReference type="ARBA" id="ARBA00022723"/>
    </source>
</evidence>
<dbReference type="InterPro" id="IPR008971">
    <property type="entry name" value="HSP40/DnaJ_pept-bd"/>
</dbReference>
<feature type="binding site" evidence="9">
    <location>
        <position position="148"/>
    </location>
    <ligand>
        <name>Zn(2+)</name>
        <dbReference type="ChEBI" id="CHEBI:29105"/>
        <label>1</label>
    </ligand>
</feature>
<dbReference type="CDD" id="cd10719">
    <property type="entry name" value="DnaJ_zf"/>
    <property type="match status" value="1"/>
</dbReference>
<evidence type="ECO:0000256" key="9">
    <source>
        <dbReference type="HAMAP-Rule" id="MF_01152"/>
    </source>
</evidence>
<dbReference type="EMBL" id="JBHUEE010000010">
    <property type="protein sequence ID" value="MFD1719506.1"/>
    <property type="molecule type" value="Genomic_DNA"/>
</dbReference>
<evidence type="ECO:0000256" key="8">
    <source>
        <dbReference type="ARBA" id="ARBA00023186"/>
    </source>
</evidence>
<proteinExistence type="inferred from homology"/>
<dbReference type="Pfam" id="PF00226">
    <property type="entry name" value="DnaJ"/>
    <property type="match status" value="1"/>
</dbReference>
<comment type="caution">
    <text evidence="13">The sequence shown here is derived from an EMBL/GenBank/DDBJ whole genome shotgun (WGS) entry which is preliminary data.</text>
</comment>
<comment type="cofactor">
    <cofactor evidence="9">
        <name>Zn(2+)</name>
        <dbReference type="ChEBI" id="CHEBI:29105"/>
    </cofactor>
    <text evidence="9">Binds 2 Zn(2+) ions per monomer.</text>
</comment>
<feature type="domain" description="CR-type" evidence="12">
    <location>
        <begin position="132"/>
        <end position="214"/>
    </location>
</feature>
<dbReference type="PROSITE" id="PS50076">
    <property type="entry name" value="DNAJ_2"/>
    <property type="match status" value="1"/>
</dbReference>
<evidence type="ECO:0000259" key="12">
    <source>
        <dbReference type="PROSITE" id="PS51188"/>
    </source>
</evidence>
<keyword evidence="1 9" id="KW-0963">Cytoplasm</keyword>
<dbReference type="SUPFAM" id="SSF57938">
    <property type="entry name" value="DnaJ/Hsp40 cysteine-rich domain"/>
    <property type="match status" value="1"/>
</dbReference>
<dbReference type="Pfam" id="PF00684">
    <property type="entry name" value="DnaJ_CXXCXGXG"/>
    <property type="match status" value="1"/>
</dbReference>
<comment type="similarity">
    <text evidence="9">Belongs to the DnaJ family.</text>
</comment>
<dbReference type="Gene3D" id="2.10.230.10">
    <property type="entry name" value="Heat shock protein DnaJ, cysteine-rich domain"/>
    <property type="match status" value="1"/>
</dbReference>
<feature type="binding site" evidence="9">
    <location>
        <position position="145"/>
    </location>
    <ligand>
        <name>Zn(2+)</name>
        <dbReference type="ChEBI" id="CHEBI:29105"/>
        <label>1</label>
    </ligand>
</feature>
<feature type="domain" description="J" evidence="11">
    <location>
        <begin position="3"/>
        <end position="66"/>
    </location>
</feature>
<gene>
    <name evidence="9 13" type="primary">dnaJ</name>
    <name evidence="13" type="ORF">ACFSE6_16800</name>
</gene>
<dbReference type="Proteomes" id="UP001597277">
    <property type="component" value="Unassembled WGS sequence"/>
</dbReference>
<name>A0ABW4L7X2_9MICO</name>
<dbReference type="SUPFAM" id="SSF49493">
    <property type="entry name" value="HSP40/DnaJ peptide-binding domain"/>
    <property type="match status" value="2"/>
</dbReference>
<evidence type="ECO:0000256" key="4">
    <source>
        <dbReference type="ARBA" id="ARBA00022737"/>
    </source>
</evidence>
<dbReference type="Gene3D" id="2.60.260.20">
    <property type="entry name" value="Urease metallochaperone UreE, N-terminal domain"/>
    <property type="match status" value="2"/>
</dbReference>
<dbReference type="NCBIfam" id="TIGR02349">
    <property type="entry name" value="DnaJ_bact"/>
    <property type="match status" value="1"/>
</dbReference>
<keyword evidence="4 9" id="KW-0677">Repeat</keyword>
<keyword evidence="7 9" id="KW-0346">Stress response</keyword>
<dbReference type="InterPro" id="IPR036869">
    <property type="entry name" value="J_dom_sf"/>
</dbReference>
<comment type="function">
    <text evidence="9">Participates actively in the response to hyperosmotic and heat shock by preventing the aggregation of stress-denatured proteins and by disaggregating proteins, also in an autonomous, DnaK-independent fashion. Unfolded proteins bind initially to DnaJ; upon interaction with the DnaJ-bound protein, DnaK hydrolyzes its bound ATP, resulting in the formation of a stable complex. GrpE releases ADP from DnaK; ATP binding to DnaK triggers the release of the substrate protein, thus completing the reaction cycle. Several rounds of ATP-dependent interactions between DnaJ, DnaK and GrpE are required for fully efficient folding. Also involved, together with DnaK and GrpE, in the DNA replication of plasmids through activation of initiation proteins.</text>
</comment>
<accession>A0ABW4L7X2</accession>
<dbReference type="SMART" id="SM00271">
    <property type="entry name" value="DnaJ"/>
    <property type="match status" value="1"/>
</dbReference>
<evidence type="ECO:0000256" key="5">
    <source>
        <dbReference type="ARBA" id="ARBA00022771"/>
    </source>
</evidence>
<evidence type="ECO:0000256" key="2">
    <source>
        <dbReference type="ARBA" id="ARBA00022705"/>
    </source>
</evidence>
<evidence type="ECO:0000256" key="6">
    <source>
        <dbReference type="ARBA" id="ARBA00022833"/>
    </source>
</evidence>
<feature type="binding site" evidence="9">
    <location>
        <position position="205"/>
    </location>
    <ligand>
        <name>Zn(2+)</name>
        <dbReference type="ChEBI" id="CHEBI:29105"/>
        <label>1</label>
    </ligand>
</feature>
<dbReference type="PANTHER" id="PTHR43096">
    <property type="entry name" value="DNAJ HOMOLOG 1, MITOCHONDRIAL-RELATED"/>
    <property type="match status" value="1"/>
</dbReference>
<dbReference type="NCBIfam" id="NF010871">
    <property type="entry name" value="PRK14278.1"/>
    <property type="match status" value="1"/>
</dbReference>
<sequence>MNDYYEILGVSRQASAEEIKKAYRKLARTHHPDVAGPEAAEKFKEIGRAYEVLSNPEKRQLYDMGGEAAVNGQAGGAGAGGFGGGFGGFNDIFETFFGAGAGGASRGPVPRARRGQDALLRLDIDLADAVFGSTKEVQVDSAVVCPTCQGTCCRPGTSPRTCEVCHGRGSVQRVTRSFLGQVMATTTCSACQGHGTVIPEPCQDCAGEGRVRTRQTLTIEVPAGVETGTRIRMSGQGEVGPGGGPAGDLYVEIHEREHPVFVRRGDDLHCTLPVPMTAAALGTMTTLDTLDGEQEIDIAPGTQPEQVYTLRGLGVGHLQRPGRGDLHVHVEVQVPTRLDDRQRELLGELAELRGEERPEPRLAATGSGMFSRLREKFAGH</sequence>
<dbReference type="InterPro" id="IPR002939">
    <property type="entry name" value="DnaJ_C"/>
</dbReference>
<dbReference type="CDD" id="cd06257">
    <property type="entry name" value="DnaJ"/>
    <property type="match status" value="1"/>
</dbReference>
<feature type="binding site" evidence="9">
    <location>
        <position position="202"/>
    </location>
    <ligand>
        <name>Zn(2+)</name>
        <dbReference type="ChEBI" id="CHEBI:29105"/>
        <label>1</label>
    </ligand>
</feature>
<dbReference type="InterPro" id="IPR012724">
    <property type="entry name" value="DnaJ"/>
</dbReference>
<dbReference type="CDD" id="cd10747">
    <property type="entry name" value="DnaJ_C"/>
    <property type="match status" value="1"/>
</dbReference>
<keyword evidence="14" id="KW-1185">Reference proteome</keyword>
<dbReference type="SUPFAM" id="SSF46565">
    <property type="entry name" value="Chaperone J-domain"/>
    <property type="match status" value="1"/>
</dbReference>
<keyword evidence="6 9" id="KW-0862">Zinc</keyword>
<keyword evidence="2 9" id="KW-0235">DNA replication</keyword>
<feature type="binding site" evidence="9">
    <location>
        <position position="162"/>
    </location>
    <ligand>
        <name>Zn(2+)</name>
        <dbReference type="ChEBI" id="CHEBI:29105"/>
        <label>2</label>
    </ligand>
</feature>
<dbReference type="InterPro" id="IPR036410">
    <property type="entry name" value="HSP_DnaJ_Cys-rich_dom_sf"/>
</dbReference>
<dbReference type="PANTHER" id="PTHR43096:SF48">
    <property type="entry name" value="CHAPERONE PROTEIN DNAJ"/>
    <property type="match status" value="1"/>
</dbReference>
<evidence type="ECO:0000313" key="14">
    <source>
        <dbReference type="Proteomes" id="UP001597277"/>
    </source>
</evidence>
<dbReference type="Gene3D" id="1.10.287.110">
    <property type="entry name" value="DnaJ domain"/>
    <property type="match status" value="1"/>
</dbReference>
<organism evidence="13 14">
    <name type="scientific">Georgenia deserti</name>
    <dbReference type="NCBI Taxonomy" id="2093781"/>
    <lineage>
        <taxon>Bacteria</taxon>
        <taxon>Bacillati</taxon>
        <taxon>Actinomycetota</taxon>
        <taxon>Actinomycetes</taxon>
        <taxon>Micrococcales</taxon>
        <taxon>Bogoriellaceae</taxon>
        <taxon>Georgenia</taxon>
    </lineage>
</organism>
<evidence type="ECO:0000259" key="11">
    <source>
        <dbReference type="PROSITE" id="PS50076"/>
    </source>
</evidence>
<feature type="binding site" evidence="9">
    <location>
        <position position="188"/>
    </location>
    <ligand>
        <name>Zn(2+)</name>
        <dbReference type="ChEBI" id="CHEBI:29105"/>
        <label>2</label>
    </ligand>
</feature>
<dbReference type="HAMAP" id="MF_01152">
    <property type="entry name" value="DnaJ"/>
    <property type="match status" value="1"/>
</dbReference>
<evidence type="ECO:0000256" key="1">
    <source>
        <dbReference type="ARBA" id="ARBA00022490"/>
    </source>
</evidence>
<dbReference type="Pfam" id="PF01556">
    <property type="entry name" value="DnaJ_C"/>
    <property type="match status" value="1"/>
</dbReference>
<protein>
    <recommendedName>
        <fullName evidence="9">Chaperone protein DnaJ</fullName>
    </recommendedName>
</protein>
<dbReference type="InterPro" id="IPR001623">
    <property type="entry name" value="DnaJ_domain"/>
</dbReference>